<sequence length="347" mass="41595">MTKNDLNLKYDREMIFSVSKSSLLQRIHPSFKILILFFTLFIIFRLPIYFPEVSDKEKKIFLIYGFLFFLLFYYCFFYNCFFQHFLEQIKNLRFLFLFSLLIQFESFENRISTKLLFAIPIYDWSGYNNFLILIFLVFFYNITKQKIFFKMIYFIFLLFLFFVFPSLILSLSKPLSNVQNYGLQTTSFLKSFFIFLRLIIIIMVIFVFNKSTSFMEINDGLRIILSPLKKIKIPVEIFTFMLSLIFISVPFLFQETEKILKAQTSRGMDLQNKNFLKKINNLLSLLIPIFVLVFKRSLILANAMEVRGYVLGAPRTKMIYYKVTKIDVFFTMTIVFVFFIINYVLIN</sequence>
<evidence type="ECO:0000256" key="2">
    <source>
        <dbReference type="ARBA" id="ARBA00022692"/>
    </source>
</evidence>
<keyword evidence="2 5" id="KW-0812">Transmembrane</keyword>
<protein>
    <submittedName>
        <fullName evidence="6">ABC-type cobalt transport system, permease component</fullName>
    </submittedName>
</protein>
<evidence type="ECO:0000256" key="5">
    <source>
        <dbReference type="SAM" id="Phobius"/>
    </source>
</evidence>
<dbReference type="HOGENOM" id="CLU_882546_0_0_14"/>
<feature type="transmembrane region" description="Helical" evidence="5">
    <location>
        <begin position="152"/>
        <end position="172"/>
    </location>
</feature>
<keyword evidence="7" id="KW-1185">Reference proteome</keyword>
<name>B3R021_PHYMT</name>
<feature type="transmembrane region" description="Helical" evidence="5">
    <location>
        <begin position="124"/>
        <end position="140"/>
    </location>
</feature>
<evidence type="ECO:0000313" key="7">
    <source>
        <dbReference type="Proteomes" id="UP000002020"/>
    </source>
</evidence>
<evidence type="ECO:0000256" key="4">
    <source>
        <dbReference type="ARBA" id="ARBA00023136"/>
    </source>
</evidence>
<gene>
    <name evidence="6" type="primary">cbiQ</name>
    <name evidence="6" type="ordered locus">ATP_00371</name>
</gene>
<dbReference type="Pfam" id="PF02361">
    <property type="entry name" value="CbiQ"/>
    <property type="match status" value="1"/>
</dbReference>
<comment type="subcellular location">
    <subcellularLocation>
        <location evidence="1">Membrane</location>
        <topology evidence="1">Multi-pass membrane protein</topology>
    </subcellularLocation>
</comment>
<feature type="transmembrane region" description="Helical" evidence="5">
    <location>
        <begin position="192"/>
        <end position="212"/>
    </location>
</feature>
<dbReference type="CDD" id="cd16914">
    <property type="entry name" value="EcfT"/>
    <property type="match status" value="1"/>
</dbReference>
<feature type="transmembrane region" description="Helical" evidence="5">
    <location>
        <begin position="30"/>
        <end position="50"/>
    </location>
</feature>
<evidence type="ECO:0000256" key="1">
    <source>
        <dbReference type="ARBA" id="ARBA00004141"/>
    </source>
</evidence>
<dbReference type="eggNOG" id="COG0619">
    <property type="taxonomic scope" value="Bacteria"/>
</dbReference>
<keyword evidence="4 5" id="KW-0472">Membrane</keyword>
<dbReference type="AlphaFoldDB" id="B3R021"/>
<dbReference type="PANTHER" id="PTHR33514:SF13">
    <property type="entry name" value="PROTEIN ABCI12, CHLOROPLASTIC"/>
    <property type="match status" value="1"/>
</dbReference>
<evidence type="ECO:0000256" key="3">
    <source>
        <dbReference type="ARBA" id="ARBA00022989"/>
    </source>
</evidence>
<accession>B3R021</accession>
<dbReference type="Proteomes" id="UP000002020">
    <property type="component" value="Chromosome"/>
</dbReference>
<dbReference type="KEGG" id="pml:ATP_00371"/>
<dbReference type="InterPro" id="IPR003339">
    <property type="entry name" value="ABC/ECF_trnsptr_transmembrane"/>
</dbReference>
<dbReference type="STRING" id="37692.ATP_00371"/>
<feature type="transmembrane region" description="Helical" evidence="5">
    <location>
        <begin position="326"/>
        <end position="346"/>
    </location>
</feature>
<dbReference type="PANTHER" id="PTHR33514">
    <property type="entry name" value="PROTEIN ABCI12, CHLOROPLASTIC"/>
    <property type="match status" value="1"/>
</dbReference>
<proteinExistence type="predicted"/>
<reference evidence="6 7" key="1">
    <citation type="journal article" date="2008" name="BMC Genomics">
        <title>The linear chromosome of the plant-pathogenic mycoplasma 'Candidatus Phytoplasma mali'.</title>
        <authorList>
            <person name="Kube M."/>
            <person name="Schneider B."/>
            <person name="Kuhl H."/>
            <person name="Dandekar T."/>
            <person name="Heitmann K."/>
            <person name="Migdoll A.M."/>
            <person name="Reinhardt R."/>
            <person name="Seemueller E."/>
        </authorList>
    </citation>
    <scope>NUCLEOTIDE SEQUENCE [LARGE SCALE GENOMIC DNA]</scope>
    <source>
        <strain evidence="6 7">AT</strain>
    </source>
</reference>
<organism evidence="7">
    <name type="scientific">Phytoplasma mali (strain AT)</name>
    <dbReference type="NCBI Taxonomy" id="482235"/>
    <lineage>
        <taxon>Bacteria</taxon>
        <taxon>Bacillati</taxon>
        <taxon>Mycoplasmatota</taxon>
        <taxon>Mollicutes</taxon>
        <taxon>Acholeplasmatales</taxon>
        <taxon>Acholeplasmataceae</taxon>
        <taxon>Candidatus Phytoplasma</taxon>
        <taxon>16SrX (Apple proliferation group)</taxon>
    </lineage>
</organism>
<keyword evidence="3 5" id="KW-1133">Transmembrane helix</keyword>
<dbReference type="GO" id="GO:0005886">
    <property type="term" value="C:plasma membrane"/>
    <property type="evidence" value="ECO:0007669"/>
    <property type="project" value="TreeGrafter"/>
</dbReference>
<dbReference type="EMBL" id="CU469464">
    <property type="protein sequence ID" value="CAP18558.1"/>
    <property type="molecule type" value="Genomic_DNA"/>
</dbReference>
<feature type="transmembrane region" description="Helical" evidence="5">
    <location>
        <begin position="94"/>
        <end position="112"/>
    </location>
</feature>
<feature type="transmembrane region" description="Helical" evidence="5">
    <location>
        <begin position="282"/>
        <end position="305"/>
    </location>
</feature>
<feature type="transmembrane region" description="Helical" evidence="5">
    <location>
        <begin position="62"/>
        <end position="82"/>
    </location>
</feature>
<evidence type="ECO:0000313" key="6">
    <source>
        <dbReference type="EMBL" id="CAP18558.1"/>
    </source>
</evidence>